<dbReference type="AlphaFoldDB" id="A0A830CLY9"/>
<comment type="caution">
    <text evidence="1">The sequence shown here is derived from an EMBL/GenBank/DDBJ whole genome shotgun (WGS) entry which is preliminary data.</text>
</comment>
<gene>
    <name evidence="1" type="ORF">PHJA_002311700</name>
</gene>
<reference evidence="1" key="1">
    <citation type="submission" date="2020-07" db="EMBL/GenBank/DDBJ databases">
        <title>Ethylene signaling mediates host invasion by parasitic plants.</title>
        <authorList>
            <person name="Yoshida S."/>
        </authorList>
    </citation>
    <scope>NUCLEOTIDE SEQUENCE</scope>
    <source>
        <strain evidence="1">Okayama</strain>
    </source>
</reference>
<accession>A0A830CLY9</accession>
<organism evidence="1 2">
    <name type="scientific">Phtheirospermum japonicum</name>
    <dbReference type="NCBI Taxonomy" id="374723"/>
    <lineage>
        <taxon>Eukaryota</taxon>
        <taxon>Viridiplantae</taxon>
        <taxon>Streptophyta</taxon>
        <taxon>Embryophyta</taxon>
        <taxon>Tracheophyta</taxon>
        <taxon>Spermatophyta</taxon>
        <taxon>Magnoliopsida</taxon>
        <taxon>eudicotyledons</taxon>
        <taxon>Gunneridae</taxon>
        <taxon>Pentapetalae</taxon>
        <taxon>asterids</taxon>
        <taxon>lamiids</taxon>
        <taxon>Lamiales</taxon>
        <taxon>Orobanchaceae</taxon>
        <taxon>Orobanchaceae incertae sedis</taxon>
        <taxon>Phtheirospermum</taxon>
    </lineage>
</organism>
<protein>
    <submittedName>
        <fullName evidence="1">Uncharacterized protein</fullName>
    </submittedName>
</protein>
<name>A0A830CLY9_9LAMI</name>
<sequence length="119" mass="14004">MSSGRRGVIRILSTPQDKTHFYCISDSLELESWDLGDPWSPRQVPMKMSDEEEYLDETEEEEQLSLLCRTEENLVLNSDDLFIVTRYLMEGVAPDGSYVDFFDERWEYWLNDDSHNPLS</sequence>
<dbReference type="EMBL" id="BMAC01000699">
    <property type="protein sequence ID" value="GFQ01678.1"/>
    <property type="molecule type" value="Genomic_DNA"/>
</dbReference>
<dbReference type="Proteomes" id="UP000653305">
    <property type="component" value="Unassembled WGS sequence"/>
</dbReference>
<evidence type="ECO:0000313" key="1">
    <source>
        <dbReference type="EMBL" id="GFQ01678.1"/>
    </source>
</evidence>
<keyword evidence="2" id="KW-1185">Reference proteome</keyword>
<proteinExistence type="predicted"/>
<dbReference type="OrthoDB" id="642536at2759"/>
<evidence type="ECO:0000313" key="2">
    <source>
        <dbReference type="Proteomes" id="UP000653305"/>
    </source>
</evidence>